<dbReference type="Gene3D" id="3.30.420.40">
    <property type="match status" value="2"/>
</dbReference>
<gene>
    <name evidence="2" type="ORF">GCM10020369_18380</name>
</gene>
<evidence type="ECO:0000313" key="2">
    <source>
        <dbReference type="EMBL" id="GAA3385325.1"/>
    </source>
</evidence>
<comment type="similarity">
    <text evidence="1">Belongs to the ROK (NagC/XylR) family.</text>
</comment>
<evidence type="ECO:0000256" key="1">
    <source>
        <dbReference type="ARBA" id="ARBA00006479"/>
    </source>
</evidence>
<name>A0ABP6SV82_9ACTN</name>
<dbReference type="Proteomes" id="UP001501676">
    <property type="component" value="Unassembled WGS sequence"/>
</dbReference>
<sequence>MPRSTVVRPDEIRRHNLSQVLQQVHRRGALTRAELTASLGLNRSTIGDLVGDLVRRGMVDERVPGGGEKAGRPSHVVAPRSDGPYVLAVEVEVERIVSAAVGLGGRVHVRHETVVAEPSPAAVVAQIARDAARLAAQMPASATLVGVGVSVPGTIQRADGLVVHAPNLRWRNVPLGAKLRSRLGDGLDVRIGNNANLGALAEHQRGAARQLRDVVYIVGSVGVGGGVIVDGAEVYGAGGYAGEIGHIMLSPDGPECHCGSNGCVETYIGEHALLAEAGIEADAFGPAAVAAVLADAEAGRQPAAGAVATVATGLGRTLAILINVFNPEAIVVGDTLAEILRIERERIEREVARRAMAEARGAAALLTPALGRDASLIGASELAFQYALTALIARDRAHSSPG</sequence>
<dbReference type="PANTHER" id="PTHR18964:SF149">
    <property type="entry name" value="BIFUNCTIONAL UDP-N-ACETYLGLUCOSAMINE 2-EPIMERASE_N-ACETYLMANNOSAMINE KINASE"/>
    <property type="match status" value="1"/>
</dbReference>
<dbReference type="Pfam" id="PF00480">
    <property type="entry name" value="ROK"/>
    <property type="match status" value="1"/>
</dbReference>
<protein>
    <submittedName>
        <fullName evidence="2">ROK family transcriptional regulator</fullName>
    </submittedName>
</protein>
<dbReference type="SUPFAM" id="SSF46785">
    <property type="entry name" value="Winged helix' DNA-binding domain"/>
    <property type="match status" value="1"/>
</dbReference>
<proteinExistence type="inferred from homology"/>
<comment type="caution">
    <text evidence="2">The sequence shown here is derived from an EMBL/GenBank/DDBJ whole genome shotgun (WGS) entry which is preliminary data.</text>
</comment>
<organism evidence="2 3">
    <name type="scientific">Cryptosporangium minutisporangium</name>
    <dbReference type="NCBI Taxonomy" id="113569"/>
    <lineage>
        <taxon>Bacteria</taxon>
        <taxon>Bacillati</taxon>
        <taxon>Actinomycetota</taxon>
        <taxon>Actinomycetes</taxon>
        <taxon>Cryptosporangiales</taxon>
        <taxon>Cryptosporangiaceae</taxon>
        <taxon>Cryptosporangium</taxon>
    </lineage>
</organism>
<dbReference type="RefSeq" id="WP_345727576.1">
    <property type="nucleotide sequence ID" value="NZ_BAAAYN010000011.1"/>
</dbReference>
<dbReference type="InterPro" id="IPR036390">
    <property type="entry name" value="WH_DNA-bd_sf"/>
</dbReference>
<dbReference type="InterPro" id="IPR000600">
    <property type="entry name" value="ROK"/>
</dbReference>
<reference evidence="3" key="1">
    <citation type="journal article" date="2019" name="Int. J. Syst. Evol. Microbiol.">
        <title>The Global Catalogue of Microorganisms (GCM) 10K type strain sequencing project: providing services to taxonomists for standard genome sequencing and annotation.</title>
        <authorList>
            <consortium name="The Broad Institute Genomics Platform"/>
            <consortium name="The Broad Institute Genome Sequencing Center for Infectious Disease"/>
            <person name="Wu L."/>
            <person name="Ma J."/>
        </authorList>
    </citation>
    <scope>NUCLEOTIDE SEQUENCE [LARGE SCALE GENOMIC DNA]</scope>
    <source>
        <strain evidence="3">JCM 9458</strain>
    </source>
</reference>
<evidence type="ECO:0000313" key="3">
    <source>
        <dbReference type="Proteomes" id="UP001501676"/>
    </source>
</evidence>
<dbReference type="EMBL" id="BAAAYN010000011">
    <property type="protein sequence ID" value="GAA3385325.1"/>
    <property type="molecule type" value="Genomic_DNA"/>
</dbReference>
<dbReference type="SUPFAM" id="SSF53067">
    <property type="entry name" value="Actin-like ATPase domain"/>
    <property type="match status" value="1"/>
</dbReference>
<dbReference type="InterPro" id="IPR036388">
    <property type="entry name" value="WH-like_DNA-bd_sf"/>
</dbReference>
<accession>A0ABP6SV82</accession>
<dbReference type="PANTHER" id="PTHR18964">
    <property type="entry name" value="ROK (REPRESSOR, ORF, KINASE) FAMILY"/>
    <property type="match status" value="1"/>
</dbReference>
<dbReference type="InterPro" id="IPR043129">
    <property type="entry name" value="ATPase_NBD"/>
</dbReference>
<dbReference type="Gene3D" id="1.10.10.10">
    <property type="entry name" value="Winged helix-like DNA-binding domain superfamily/Winged helix DNA-binding domain"/>
    <property type="match status" value="1"/>
</dbReference>
<keyword evidence="3" id="KW-1185">Reference proteome</keyword>